<reference evidence="2 3" key="1">
    <citation type="submission" date="2016-10" db="EMBL/GenBank/DDBJ databases">
        <authorList>
            <person name="de Groot N.N."/>
        </authorList>
    </citation>
    <scope>NUCLEOTIDE SEQUENCE [LARGE SCALE GENOMIC DNA]</scope>
    <source>
        <strain evidence="2 3">DSM 26915</strain>
    </source>
</reference>
<proteinExistence type="predicted"/>
<accession>A0A1H6BWF3</accession>
<sequence length="85" mass="9560">MIGRETLKKHARLVDLMASKLGIDLEERALRGDINFDEISDAVLACTGCSHPCTCERWLDAMPVPQNDTPEYCRNRPLFKGLKNA</sequence>
<evidence type="ECO:0000259" key="1">
    <source>
        <dbReference type="Pfam" id="PF20056"/>
    </source>
</evidence>
<gene>
    <name evidence="2" type="ORF">SAMN04488045_3830</name>
</gene>
<dbReference type="OrthoDB" id="7961152at2"/>
<name>A0A1H6BWF3_9RHOB</name>
<feature type="domain" description="DUF6455" evidence="1">
    <location>
        <begin position="1"/>
        <end position="84"/>
    </location>
</feature>
<evidence type="ECO:0000313" key="2">
    <source>
        <dbReference type="EMBL" id="SEG65003.1"/>
    </source>
</evidence>
<keyword evidence="3" id="KW-1185">Reference proteome</keyword>
<evidence type="ECO:0000313" key="3">
    <source>
        <dbReference type="Proteomes" id="UP000236752"/>
    </source>
</evidence>
<dbReference type="Proteomes" id="UP000236752">
    <property type="component" value="Unassembled WGS sequence"/>
</dbReference>
<organism evidence="2 3">
    <name type="scientific">Thalassococcus halodurans</name>
    <dbReference type="NCBI Taxonomy" id="373675"/>
    <lineage>
        <taxon>Bacteria</taxon>
        <taxon>Pseudomonadati</taxon>
        <taxon>Pseudomonadota</taxon>
        <taxon>Alphaproteobacteria</taxon>
        <taxon>Rhodobacterales</taxon>
        <taxon>Roseobacteraceae</taxon>
        <taxon>Thalassococcus</taxon>
    </lineage>
</organism>
<dbReference type="AlphaFoldDB" id="A0A1H6BWF3"/>
<dbReference type="EMBL" id="FNUZ01000010">
    <property type="protein sequence ID" value="SEG65003.1"/>
    <property type="molecule type" value="Genomic_DNA"/>
</dbReference>
<dbReference type="InterPro" id="IPR045601">
    <property type="entry name" value="DUF6455"/>
</dbReference>
<dbReference type="Pfam" id="PF20056">
    <property type="entry name" value="DUF6455"/>
    <property type="match status" value="1"/>
</dbReference>
<dbReference type="RefSeq" id="WP_103911924.1">
    <property type="nucleotide sequence ID" value="NZ_FNUZ01000010.1"/>
</dbReference>
<protein>
    <recommendedName>
        <fullName evidence="1">DUF6455 domain-containing protein</fullName>
    </recommendedName>
</protein>